<name>A0A1Y2I5K2_TRAC3</name>
<evidence type="ECO:0000256" key="5">
    <source>
        <dbReference type="SAM" id="MobiDB-lite"/>
    </source>
</evidence>
<reference evidence="7 8" key="1">
    <citation type="journal article" date="2015" name="Biotechnol. Biofuels">
        <title>Enhanced degradation of softwood versus hardwood by the white-rot fungus Pycnoporus coccineus.</title>
        <authorList>
            <person name="Couturier M."/>
            <person name="Navarro D."/>
            <person name="Chevret D."/>
            <person name="Henrissat B."/>
            <person name="Piumi F."/>
            <person name="Ruiz-Duenas F.J."/>
            <person name="Martinez A.T."/>
            <person name="Grigoriev I.V."/>
            <person name="Riley R."/>
            <person name="Lipzen A."/>
            <person name="Berrin J.G."/>
            <person name="Master E.R."/>
            <person name="Rosso M.N."/>
        </authorList>
    </citation>
    <scope>NUCLEOTIDE SEQUENCE [LARGE SCALE GENOMIC DNA]</scope>
    <source>
        <strain evidence="7 8">BRFM310</strain>
    </source>
</reference>
<feature type="compositionally biased region" description="Polar residues" evidence="5">
    <location>
        <begin position="83"/>
        <end position="92"/>
    </location>
</feature>
<evidence type="ECO:0000256" key="2">
    <source>
        <dbReference type="ARBA" id="ARBA00022692"/>
    </source>
</evidence>
<organism evidence="7 8">
    <name type="scientific">Trametes coccinea (strain BRFM310)</name>
    <name type="common">Pycnoporus coccineus</name>
    <dbReference type="NCBI Taxonomy" id="1353009"/>
    <lineage>
        <taxon>Eukaryota</taxon>
        <taxon>Fungi</taxon>
        <taxon>Dikarya</taxon>
        <taxon>Basidiomycota</taxon>
        <taxon>Agaricomycotina</taxon>
        <taxon>Agaricomycetes</taxon>
        <taxon>Polyporales</taxon>
        <taxon>Polyporaceae</taxon>
        <taxon>Trametes</taxon>
    </lineage>
</organism>
<accession>A0A1Y2I5K2</accession>
<feature type="compositionally biased region" description="Basic and acidic residues" evidence="5">
    <location>
        <begin position="534"/>
        <end position="548"/>
    </location>
</feature>
<protein>
    <submittedName>
        <fullName evidence="7">Uncharacterized protein</fullName>
    </submittedName>
</protein>
<comment type="subcellular location">
    <subcellularLocation>
        <location evidence="1">Membrane</location>
        <topology evidence="1">Single-pass membrane protein</topology>
    </subcellularLocation>
</comment>
<dbReference type="CDD" id="cd12087">
    <property type="entry name" value="TM_EGFR-like"/>
    <property type="match status" value="1"/>
</dbReference>
<proteinExistence type="predicted"/>
<keyword evidence="8" id="KW-1185">Reference proteome</keyword>
<feature type="region of interest" description="Disordered" evidence="5">
    <location>
        <begin position="434"/>
        <end position="575"/>
    </location>
</feature>
<dbReference type="EMBL" id="KZ084184">
    <property type="protein sequence ID" value="OSC96398.1"/>
    <property type="molecule type" value="Genomic_DNA"/>
</dbReference>
<feature type="region of interest" description="Disordered" evidence="5">
    <location>
        <begin position="1"/>
        <end position="136"/>
    </location>
</feature>
<dbReference type="GO" id="GO:0071944">
    <property type="term" value="C:cell periphery"/>
    <property type="evidence" value="ECO:0007669"/>
    <property type="project" value="UniProtKB-ARBA"/>
</dbReference>
<evidence type="ECO:0000256" key="3">
    <source>
        <dbReference type="ARBA" id="ARBA00022989"/>
    </source>
</evidence>
<evidence type="ECO:0000313" key="8">
    <source>
        <dbReference type="Proteomes" id="UP000193067"/>
    </source>
</evidence>
<feature type="region of interest" description="Disordered" evidence="5">
    <location>
        <begin position="184"/>
        <end position="204"/>
    </location>
</feature>
<feature type="transmembrane region" description="Helical" evidence="6">
    <location>
        <begin position="143"/>
        <end position="166"/>
    </location>
</feature>
<dbReference type="AlphaFoldDB" id="A0A1Y2I5K2"/>
<keyword evidence="3 6" id="KW-1133">Transmembrane helix</keyword>
<dbReference type="GO" id="GO:0016020">
    <property type="term" value="C:membrane"/>
    <property type="evidence" value="ECO:0007669"/>
    <property type="project" value="UniProtKB-SubCell"/>
</dbReference>
<dbReference type="InterPro" id="IPR051694">
    <property type="entry name" value="Immunoregulatory_rcpt-like"/>
</dbReference>
<sequence length="632" mass="66444">MSDSTNTVPPDPNSSPSSDPNSADADSSSSGAPPPDPAATDQTATDSDSSSGPGTPADSDSDTVDNPSNESTGDPSDGLAQNRAGSGSTDTTSPSPSPNPQPAALAPASSADPLSSPQQPSALPNSSPPLSLDSKSDSHTKTIIIASSVSGGVALILAVAVILFVYRRRFLRRRDAKFVNAVPSTGRRGSDATWIGPPAGKSYDDDKLEAGNRNSHGSMQSETTTLADFVAARAKSGAISTPSHTPKPSVDKIKAQLDPLVPEDPFEKPSLALVDKPRSSLDQITGQPVVVPRQRGPAPGMRINSGHGFDYMVQVEQGDIIGPQSPGSPYLPLVTPLEPPPGWRGSRVEFIRAPTRRDSMVSLSRQSSRASSRNSQIIETVEEKPKAGFNSMLAKKRRSRADSIDPFRKSAATIAARRKSRAASIASTRYNAYGAPAAPGARRKSRADSIAPPMTPNSRRKSRAGSIAPSVAPRRRSQAANSIASPRQSSIFSAPVDFMPPAPIGLPRTPRTPTAARQSRVPEPRTPRTPRGIVSREPRTPVAEREPRTPATARTPYTPGGHPRTPSARVPRTPTSLDDAVYWAAVPLPAVPAQTSRPLPTVPTTPTRAPAELRLSQLSRALSEVSSRGSPI</sequence>
<feature type="compositionally biased region" description="Low complexity" evidence="5">
    <location>
        <begin position="102"/>
        <end position="133"/>
    </location>
</feature>
<feature type="compositionally biased region" description="Low complexity" evidence="5">
    <location>
        <begin position="1"/>
        <end position="31"/>
    </location>
</feature>
<feature type="compositionally biased region" description="Polar residues" evidence="5">
    <location>
        <begin position="478"/>
        <end position="492"/>
    </location>
</feature>
<feature type="compositionally biased region" description="Polar residues" evidence="5">
    <location>
        <begin position="64"/>
        <end position="74"/>
    </location>
</feature>
<evidence type="ECO:0000256" key="6">
    <source>
        <dbReference type="SAM" id="Phobius"/>
    </source>
</evidence>
<keyword evidence="4 6" id="KW-0472">Membrane</keyword>
<keyword evidence="2 6" id="KW-0812">Transmembrane</keyword>
<evidence type="ECO:0000313" key="7">
    <source>
        <dbReference type="EMBL" id="OSC96398.1"/>
    </source>
</evidence>
<dbReference type="PANTHER" id="PTHR15549">
    <property type="entry name" value="PAIRED IMMUNOGLOBULIN-LIKE TYPE 2 RECEPTOR"/>
    <property type="match status" value="1"/>
</dbReference>
<dbReference type="OrthoDB" id="2755692at2759"/>
<feature type="compositionally biased region" description="Low complexity" evidence="5">
    <location>
        <begin position="38"/>
        <end position="51"/>
    </location>
</feature>
<dbReference type="Proteomes" id="UP000193067">
    <property type="component" value="Unassembled WGS sequence"/>
</dbReference>
<evidence type="ECO:0000256" key="1">
    <source>
        <dbReference type="ARBA" id="ARBA00004167"/>
    </source>
</evidence>
<evidence type="ECO:0000256" key="4">
    <source>
        <dbReference type="ARBA" id="ARBA00023136"/>
    </source>
</evidence>
<gene>
    <name evidence="7" type="ORF">PYCCODRAFT_1472651</name>
</gene>
<dbReference type="STRING" id="1353009.A0A1Y2I5K2"/>